<name>Q9TSA4_BOVIN</name>
<proteinExistence type="predicted"/>
<dbReference type="AlphaFoldDB" id="Q9TSA4"/>
<organism>
    <name type="scientific">Bos taurus</name>
    <name type="common">Bovine</name>
    <dbReference type="NCBI Taxonomy" id="9913"/>
    <lineage>
        <taxon>Eukaryota</taxon>
        <taxon>Metazoa</taxon>
        <taxon>Chordata</taxon>
        <taxon>Craniata</taxon>
        <taxon>Vertebrata</taxon>
        <taxon>Euteleostomi</taxon>
        <taxon>Mammalia</taxon>
        <taxon>Eutheria</taxon>
        <taxon>Laurasiatheria</taxon>
        <taxon>Artiodactyla</taxon>
        <taxon>Ruminantia</taxon>
        <taxon>Pecora</taxon>
        <taxon>Bovidae</taxon>
        <taxon>Bovinae</taxon>
        <taxon>Bos</taxon>
    </lineage>
</organism>
<sequence length="59" mass="6522">LFLEESASMSPEIINMHFESGSTLVTHETSAHEGQTEAPNIDEKNNLRFIAIALSAVRH</sequence>
<reference key="1">
    <citation type="journal article" date="1992" name="Biochem. Soc. Trans.">
        <title>Comparisons of neuronal (PGP 9.5) and non-neuronal ubiquitin C-terminal hydrolases.</title>
        <authorList>
            <person name="Wilkinson K.D."/>
            <person name="Deshpande S."/>
            <person name="Larsen C.N."/>
        </authorList>
    </citation>
    <scope>PROTEIN SEQUENCE</scope>
</reference>
<accession>Q9TSA4</accession>
<protein>
    <submittedName>
        <fullName>Ubiquitin C-terminal hydrolase isozyme L2, UCH-L2</fullName>
    </submittedName>
</protein>